<dbReference type="Proteomes" id="UP000032702">
    <property type="component" value="Unassembled WGS sequence"/>
</dbReference>
<organism evidence="1 2">
    <name type="scientific">Stigmatella aurantiaca (strain DW4/3-1)</name>
    <dbReference type="NCBI Taxonomy" id="378806"/>
    <lineage>
        <taxon>Bacteria</taxon>
        <taxon>Pseudomonadati</taxon>
        <taxon>Myxococcota</taxon>
        <taxon>Myxococcia</taxon>
        <taxon>Myxococcales</taxon>
        <taxon>Cystobacterineae</taxon>
        <taxon>Archangiaceae</taxon>
        <taxon>Stigmatella</taxon>
    </lineage>
</organism>
<gene>
    <name evidence="1" type="ORF">STIAU_8376</name>
</gene>
<comment type="caution">
    <text evidence="1">The sequence shown here is derived from an EMBL/GenBank/DDBJ whole genome shotgun (WGS) entry which is preliminary data.</text>
</comment>
<accession>Q09E67</accession>
<evidence type="ECO:0000313" key="1">
    <source>
        <dbReference type="EMBL" id="EAU69981.1"/>
    </source>
</evidence>
<dbReference type="PATRIC" id="fig|378806.16.peg.9516"/>
<sequence length="361" mass="39497">MAPTTHREGAGLAPDRGQTVEFRHLSAPAWSAFKSWLLKLHGVPISHLRLLTGGCPAEELPALAKELKRVRAEFKKRPNEVSAPADEGLRKDYAALGVPWSAWSEVAREVQRDLKRKRYARWTGADALEFPEGPPAEDLVTVLLFGGVEQARPHLLRRASLAAGSLEALWCRWLAGEPLEPETLRSFAGAPERLAEPLYTPGLEEVLPLFFVEPDPARAERALDVASAQMGSSRSQPLMDFLRSLLGLWRQDTSVEEVRARFDASIATVPPSEVARLIAPAYLYGRYIHALPPHALLELAGSRLERIAVPARVADVQPVMAALAALEELTAMGLGLRVEQRSGNVLLSAQEPETGGGDEFL</sequence>
<evidence type="ECO:0000313" key="2">
    <source>
        <dbReference type="Proteomes" id="UP000032702"/>
    </source>
</evidence>
<reference evidence="1 2" key="1">
    <citation type="submission" date="2006-04" db="EMBL/GenBank/DDBJ databases">
        <authorList>
            <person name="Nierman W.C."/>
        </authorList>
    </citation>
    <scope>NUCLEOTIDE SEQUENCE [LARGE SCALE GENOMIC DNA]</scope>
    <source>
        <strain evidence="1 2">DW4/3-1</strain>
    </source>
</reference>
<name>Q09E67_STIAD</name>
<dbReference type="EMBL" id="AAMD01000001">
    <property type="protein sequence ID" value="EAU69981.1"/>
    <property type="molecule type" value="Genomic_DNA"/>
</dbReference>
<protein>
    <submittedName>
        <fullName evidence="1">Uncharacterized protein</fullName>
    </submittedName>
</protein>
<dbReference type="AlphaFoldDB" id="Q09E67"/>
<proteinExistence type="predicted"/>